<dbReference type="Pfam" id="PF18701">
    <property type="entry name" value="DUF5641"/>
    <property type="match status" value="1"/>
</dbReference>
<keyword evidence="1" id="KW-0479">Metal-binding</keyword>
<comment type="caution">
    <text evidence="6">The sequence shown here is derived from an EMBL/GenBank/DDBJ whole genome shotgun (WGS) entry which is preliminary data.</text>
</comment>
<dbReference type="PANTHER" id="PTHR47331">
    <property type="entry name" value="PHD-TYPE DOMAIN-CONTAINING PROTEIN"/>
    <property type="match status" value="1"/>
</dbReference>
<sequence>METAAAIKENREREQLRRIFNRTATKLEADIKVKNFSQVLIDIEFLKSKVERLEALDKMIQDLMLESDSYDEESFSIEIDTADTYKYRWHTINNQIKTGMSSKIPPDKIEDVKRARNYNLPKYELKKFDDNLKNWLAYWGQFKKIDEDHSLSGEDKYQYLLQSLKEDSNARVLVESFPPSAENYTKAIEQLKARFGREDLLIQVYVRELLSLVLNNNKKQVSIRLLYDKISTYLMSLETLGIVKQKYEIILYTLVESAIPETILIAWNRCNTDPSLGNQLKNLLNFLKNEVETEERINLARSDFNCIGTYHTLHREQISSLPTAASLVSNIKPKESGKVVNVICCFCDKSNHSSFECSRANKMSLEDKKEAIKKKGCCYICLKKGHMANKCKSFVRCLSCEKRHYVILCPEIHKKEKSGTLENVSLCARTNMTTLLQTLIVNITYQRKIKKVRVLLDSGSHRSYVKAKVVEELGLHDTGIEIIGHTLFGGVDQPAKVYKCFDILVSSLDNKFSVRINALQQSDLCGHLPKINNEKILEKLRDLNIVISDFDYTDTEISLLIGSDYLGSIIHNETVSLGNNLMAVNTKLGWTLQGPIKVQSTVNTSSTTCFSKTNLSDLWSIELLGIRDPYENKSKKDTEVEILKTFNDNISVNAQGRYEVSLLWKEGCAGLKTNYEVAFKRLESTTKKLKSTGNLKMYDQVLQDWKKNDIIERVINDTNTGHYLPHHSVIKLSSMTTRVRPVFDASTKDNNGWTLNGCLDKGINMIELLPKLLIQFRKGAYGVISDIKQAFLQISIAEKDRDYLKFLWWENIETCNELVAYRHKGVVFGITCSPFLLSATIMYHLSKYSEKYRKTVNKLKKSFYVDNCVASFDNVDEMNIFISESKEIMAKGMFDLRGWVTAPHRIDSIVEVPVLGMTWNTILDNLRCNVNISEARSEKITKRYVIAVAQHIFDPLGLVCPATLIPKLIMQKIWEHNIDWDHEIPEELAQEFKIWLSKAHFINQCLFPRHISIAPLEKCQTSLHIFCDASLTSFAACLFLRTKLNEQVKVQLVLAKNRVTPAKRKMSLPRLELMGALIATRLYKEVLESRLLTKCKEYKVYFWTDSAVVLSWLKRQAHWKPFVSNRVKEICSTTNRDDWYHLPGEYNPSDLPSRGCDAKKLMESRWWEGPAWLKLNEKDWPKSNIINVNEEIVEAEVTKNAKINTNVTIEPFGQKLTYFSKYNRIVRLVAWILRMNCKIKIKFDIKESDITNDEYINAEKTLIKLLQKENFTEGFSLHNINTEIDADGVIRVKTRLDLSKEDKNFVRPILLPGKNEIVQRLVRQRHEKLNHGGTQLLLSNLRNNLWILNLRRLVKSVVSICVICKRYKTKHYEVPEAPLPSNRVEANAAFQITGIDLAGPLHLRDQSKCWIVLFTCATYRAVHLELVESLSTNSFLMALRRFIARRGRINIIYTDCGTNFQGSANLLKEVDWAKVEAATSIVPPAIKWRFVPPRAPWWGGWWERLIKVVKEMLRRILGKQSLTLIELSTIICDCEAIINSRPLTYVATADDSLKPLTPMMFLHPLDNSEMPDLDLIDAKNINLNKLRADFRQRFRNEYIALICSKDRCKQNLPKLNDIVLIETDTSRLYWPLGIIKELIIGADGNCRVAKVQTATGELVRAVQSLYPLELTTVTNEWHRASPSTNRNKTETNPNIKDYSSQATLDSDIISSDLPRTSSISTRHGRVINVPRRFLD</sequence>
<evidence type="ECO:0000313" key="6">
    <source>
        <dbReference type="EMBL" id="CAK1591749.1"/>
    </source>
</evidence>
<keyword evidence="1" id="KW-0862">Zinc</keyword>
<keyword evidence="1" id="KW-0863">Zinc-finger</keyword>
<evidence type="ECO:0008006" key="8">
    <source>
        <dbReference type="Google" id="ProtNLM"/>
    </source>
</evidence>
<feature type="region of interest" description="Disordered" evidence="3">
    <location>
        <begin position="1677"/>
        <end position="1698"/>
    </location>
</feature>
<feature type="domain" description="CCHC-type" evidence="4">
    <location>
        <begin position="378"/>
        <end position="393"/>
    </location>
</feature>
<gene>
    <name evidence="6" type="ORF">PARMNEM_LOCUS11915</name>
</gene>
<dbReference type="PANTHER" id="PTHR47331:SF1">
    <property type="entry name" value="GAG-LIKE PROTEIN"/>
    <property type="match status" value="1"/>
</dbReference>
<dbReference type="Gene3D" id="3.30.420.10">
    <property type="entry name" value="Ribonuclease H-like superfamily/Ribonuclease H"/>
    <property type="match status" value="1"/>
</dbReference>
<dbReference type="InterPro" id="IPR012337">
    <property type="entry name" value="RNaseH-like_sf"/>
</dbReference>
<dbReference type="InterPro" id="IPR005312">
    <property type="entry name" value="DUF1759"/>
</dbReference>
<dbReference type="GO" id="GO:0071897">
    <property type="term" value="P:DNA biosynthetic process"/>
    <property type="evidence" value="ECO:0007669"/>
    <property type="project" value="UniProtKB-ARBA"/>
</dbReference>
<keyword evidence="7" id="KW-1185">Reference proteome</keyword>
<dbReference type="InterPro" id="IPR001878">
    <property type="entry name" value="Znf_CCHC"/>
</dbReference>
<reference evidence="6 7" key="1">
    <citation type="submission" date="2023-11" db="EMBL/GenBank/DDBJ databases">
        <authorList>
            <person name="Hedman E."/>
            <person name="Englund M."/>
            <person name="Stromberg M."/>
            <person name="Nyberg Akerstrom W."/>
            <person name="Nylinder S."/>
            <person name="Jareborg N."/>
            <person name="Kallberg Y."/>
            <person name="Kronander E."/>
        </authorList>
    </citation>
    <scope>NUCLEOTIDE SEQUENCE [LARGE SCALE GENOMIC DNA]</scope>
</reference>
<evidence type="ECO:0000256" key="3">
    <source>
        <dbReference type="SAM" id="MobiDB-lite"/>
    </source>
</evidence>
<evidence type="ECO:0000259" key="5">
    <source>
        <dbReference type="PROSITE" id="PS50994"/>
    </source>
</evidence>
<dbReference type="GO" id="GO:0015074">
    <property type="term" value="P:DNA integration"/>
    <property type="evidence" value="ECO:0007669"/>
    <property type="project" value="InterPro"/>
</dbReference>
<dbReference type="InterPro" id="IPR008042">
    <property type="entry name" value="Retrotrans_Pao"/>
</dbReference>
<evidence type="ECO:0000259" key="4">
    <source>
        <dbReference type="PROSITE" id="PS50158"/>
    </source>
</evidence>
<keyword evidence="2" id="KW-0175">Coiled coil</keyword>
<dbReference type="GO" id="GO:0003676">
    <property type="term" value="F:nucleic acid binding"/>
    <property type="evidence" value="ECO:0007669"/>
    <property type="project" value="InterPro"/>
</dbReference>
<dbReference type="SUPFAM" id="SSF56672">
    <property type="entry name" value="DNA/RNA polymerases"/>
    <property type="match status" value="1"/>
</dbReference>
<evidence type="ECO:0000313" key="7">
    <source>
        <dbReference type="Proteomes" id="UP001314205"/>
    </source>
</evidence>
<dbReference type="InterPro" id="IPR036397">
    <property type="entry name" value="RNaseH_sf"/>
</dbReference>
<feature type="domain" description="Integrase catalytic" evidence="5">
    <location>
        <begin position="1374"/>
        <end position="1566"/>
    </location>
</feature>
<dbReference type="Proteomes" id="UP001314205">
    <property type="component" value="Unassembled WGS sequence"/>
</dbReference>
<dbReference type="PROSITE" id="PS50994">
    <property type="entry name" value="INTEGRASE"/>
    <property type="match status" value="1"/>
</dbReference>
<organism evidence="6 7">
    <name type="scientific">Parnassius mnemosyne</name>
    <name type="common">clouded apollo</name>
    <dbReference type="NCBI Taxonomy" id="213953"/>
    <lineage>
        <taxon>Eukaryota</taxon>
        <taxon>Metazoa</taxon>
        <taxon>Ecdysozoa</taxon>
        <taxon>Arthropoda</taxon>
        <taxon>Hexapoda</taxon>
        <taxon>Insecta</taxon>
        <taxon>Pterygota</taxon>
        <taxon>Neoptera</taxon>
        <taxon>Endopterygota</taxon>
        <taxon>Lepidoptera</taxon>
        <taxon>Glossata</taxon>
        <taxon>Ditrysia</taxon>
        <taxon>Papilionoidea</taxon>
        <taxon>Papilionidae</taxon>
        <taxon>Parnassiinae</taxon>
        <taxon>Parnassini</taxon>
        <taxon>Parnassius</taxon>
        <taxon>Driopa</taxon>
    </lineage>
</organism>
<dbReference type="GO" id="GO:0008270">
    <property type="term" value="F:zinc ion binding"/>
    <property type="evidence" value="ECO:0007669"/>
    <property type="project" value="UniProtKB-KW"/>
</dbReference>
<dbReference type="SMART" id="SM00343">
    <property type="entry name" value="ZnF_C2HC"/>
    <property type="match status" value="2"/>
</dbReference>
<proteinExistence type="predicted"/>
<dbReference type="Pfam" id="PF17921">
    <property type="entry name" value="Integrase_H2C2"/>
    <property type="match status" value="1"/>
</dbReference>
<dbReference type="InterPro" id="IPR040676">
    <property type="entry name" value="DUF5641"/>
</dbReference>
<dbReference type="InterPro" id="IPR001584">
    <property type="entry name" value="Integrase_cat-core"/>
</dbReference>
<dbReference type="InterPro" id="IPR043502">
    <property type="entry name" value="DNA/RNA_pol_sf"/>
</dbReference>
<dbReference type="InterPro" id="IPR021109">
    <property type="entry name" value="Peptidase_aspartic_dom_sf"/>
</dbReference>
<dbReference type="EMBL" id="CAVLGL010000087">
    <property type="protein sequence ID" value="CAK1591749.1"/>
    <property type="molecule type" value="Genomic_DNA"/>
</dbReference>
<dbReference type="GO" id="GO:0042575">
    <property type="term" value="C:DNA polymerase complex"/>
    <property type="evidence" value="ECO:0007669"/>
    <property type="project" value="UniProtKB-ARBA"/>
</dbReference>
<dbReference type="SUPFAM" id="SSF53098">
    <property type="entry name" value="Ribonuclease H-like"/>
    <property type="match status" value="1"/>
</dbReference>
<evidence type="ECO:0000256" key="1">
    <source>
        <dbReference type="PROSITE-ProRule" id="PRU00047"/>
    </source>
</evidence>
<evidence type="ECO:0000256" key="2">
    <source>
        <dbReference type="SAM" id="Coils"/>
    </source>
</evidence>
<protein>
    <recommendedName>
        <fullName evidence="8">Endonuclease</fullName>
    </recommendedName>
</protein>
<name>A0AAV1L9P3_9NEOP</name>
<accession>A0AAV1L9P3</accession>
<feature type="coiled-coil region" evidence="2">
    <location>
        <begin position="46"/>
        <end position="73"/>
    </location>
</feature>
<dbReference type="PROSITE" id="PS50158">
    <property type="entry name" value="ZF_CCHC"/>
    <property type="match status" value="1"/>
</dbReference>
<dbReference type="Gene3D" id="2.40.70.10">
    <property type="entry name" value="Acid Proteases"/>
    <property type="match status" value="1"/>
</dbReference>
<dbReference type="Pfam" id="PF03564">
    <property type="entry name" value="DUF1759"/>
    <property type="match status" value="1"/>
</dbReference>
<dbReference type="InterPro" id="IPR041588">
    <property type="entry name" value="Integrase_H2C2"/>
</dbReference>
<dbReference type="Pfam" id="PF05380">
    <property type="entry name" value="Peptidase_A17"/>
    <property type="match status" value="1"/>
</dbReference>